<dbReference type="AlphaFoldDB" id="A0A6A6TVB1"/>
<evidence type="ECO:0000313" key="3">
    <source>
        <dbReference type="Proteomes" id="UP000799302"/>
    </source>
</evidence>
<keyword evidence="3" id="KW-1185">Reference proteome</keyword>
<sequence>MRPARLTRVGASSIGLSRPSSGFVCTLCSLQTSDSSRRQSNLSPHNATSRLYSRRLNTALRIDVLVKAKSSNVPFRYESHYGTTSTASLARANATSSVTPTPLPTTSVNAPSPIRSSARGLYDSLRELESGAASFVDLGRIKLALRSLEGDGTIRIGILALTRDDAGTAESIQKARKVASCLLADVLAPKSKWEEALSNSGDDARAVIIRYGPDIESPYTNSVFKILQSDSPLLKQFNLEILISTLNVNTTSVNSSNLSSSTEISSLDAILALRLESPASAAGGYSSVEYPIHKALLVGAGLNDILSLGTFTGLQNITTLPSDMIQTVIDVPSHLSTSSGHSGVGDNDSVAIIDVNSSTKAISDFRESPLKAGDYPVEWEASHLPKVLDWVTRDAQSTPKLKAPIKRHIESILQTTAARIAQAESDLESNMQAGIVPKPVRMSISKTVDSWAERAHSELQGRLDVAFNSKQWHKLAWWKLLWRVDEVGMIAGDLLRKSWLVEAEKGTIFVAGRVQEAGLLERKSWELESQAASVIASQSAEDLQAKATDQLGVSPPTSAILYSGSELDIAMSRFSTLDIPYPQHIPSTRQSLLRDTVPRLHARAQSLVFASLSMTGFTSALSALLYISFPSTTLFEASAIAAFGLVLSMSRTQKKWGEARTEWQSTVREQGRQALMNTEGSVRKLVAEGAKPNPDLVLINEVNGAKKLVAKCYDSLCRMGE</sequence>
<feature type="domain" description="Mmc1 C-terminal" evidence="1">
    <location>
        <begin position="445"/>
        <end position="672"/>
    </location>
</feature>
<gene>
    <name evidence="2" type="ORF">BT63DRAFT_394111</name>
</gene>
<dbReference type="EMBL" id="MU004246">
    <property type="protein sequence ID" value="KAF2663261.1"/>
    <property type="molecule type" value="Genomic_DNA"/>
</dbReference>
<dbReference type="PANTHER" id="PTHR38644">
    <property type="entry name" value="EXPRESSED PROTEIN"/>
    <property type="match status" value="1"/>
</dbReference>
<dbReference type="Pfam" id="PF23868">
    <property type="entry name" value="Mmc1_C"/>
    <property type="match status" value="1"/>
</dbReference>
<name>A0A6A6TVB1_9PEZI</name>
<dbReference type="OrthoDB" id="5319015at2759"/>
<evidence type="ECO:0000259" key="1">
    <source>
        <dbReference type="Pfam" id="PF23868"/>
    </source>
</evidence>
<dbReference type="Proteomes" id="UP000799302">
    <property type="component" value="Unassembled WGS sequence"/>
</dbReference>
<dbReference type="InterPro" id="IPR056196">
    <property type="entry name" value="Mmc1_C"/>
</dbReference>
<dbReference type="PANTHER" id="PTHR38644:SF1">
    <property type="entry name" value="EXPRESSED PROTEIN"/>
    <property type="match status" value="1"/>
</dbReference>
<evidence type="ECO:0000313" key="2">
    <source>
        <dbReference type="EMBL" id="KAF2663261.1"/>
    </source>
</evidence>
<reference evidence="2" key="1">
    <citation type="journal article" date="2020" name="Stud. Mycol.">
        <title>101 Dothideomycetes genomes: a test case for predicting lifestyles and emergence of pathogens.</title>
        <authorList>
            <person name="Haridas S."/>
            <person name="Albert R."/>
            <person name="Binder M."/>
            <person name="Bloem J."/>
            <person name="Labutti K."/>
            <person name="Salamov A."/>
            <person name="Andreopoulos B."/>
            <person name="Baker S."/>
            <person name="Barry K."/>
            <person name="Bills G."/>
            <person name="Bluhm B."/>
            <person name="Cannon C."/>
            <person name="Castanera R."/>
            <person name="Culley D."/>
            <person name="Daum C."/>
            <person name="Ezra D."/>
            <person name="Gonzalez J."/>
            <person name="Henrissat B."/>
            <person name="Kuo A."/>
            <person name="Liang C."/>
            <person name="Lipzen A."/>
            <person name="Lutzoni F."/>
            <person name="Magnuson J."/>
            <person name="Mondo S."/>
            <person name="Nolan M."/>
            <person name="Ohm R."/>
            <person name="Pangilinan J."/>
            <person name="Park H.-J."/>
            <person name="Ramirez L."/>
            <person name="Alfaro M."/>
            <person name="Sun H."/>
            <person name="Tritt A."/>
            <person name="Yoshinaga Y."/>
            <person name="Zwiers L.-H."/>
            <person name="Turgeon B."/>
            <person name="Goodwin S."/>
            <person name="Spatafora J."/>
            <person name="Crous P."/>
            <person name="Grigoriev I."/>
        </authorList>
    </citation>
    <scope>NUCLEOTIDE SEQUENCE</scope>
    <source>
        <strain evidence="2">CBS 115976</strain>
    </source>
</reference>
<dbReference type="Pfam" id="PF23867">
    <property type="entry name" value="Mmc1_N"/>
    <property type="match status" value="1"/>
</dbReference>
<protein>
    <recommendedName>
        <fullName evidence="1">Mmc1 C-terminal domain-containing protein</fullName>
    </recommendedName>
</protein>
<organism evidence="2 3">
    <name type="scientific">Microthyrium microscopicum</name>
    <dbReference type="NCBI Taxonomy" id="703497"/>
    <lineage>
        <taxon>Eukaryota</taxon>
        <taxon>Fungi</taxon>
        <taxon>Dikarya</taxon>
        <taxon>Ascomycota</taxon>
        <taxon>Pezizomycotina</taxon>
        <taxon>Dothideomycetes</taxon>
        <taxon>Dothideomycetes incertae sedis</taxon>
        <taxon>Microthyriales</taxon>
        <taxon>Microthyriaceae</taxon>
        <taxon>Microthyrium</taxon>
    </lineage>
</organism>
<accession>A0A6A6TVB1</accession>
<proteinExistence type="predicted"/>